<evidence type="ECO:0000259" key="1">
    <source>
        <dbReference type="Pfam" id="PF13524"/>
    </source>
</evidence>
<dbReference type="Pfam" id="PF13524">
    <property type="entry name" value="Glyco_trans_1_2"/>
    <property type="match status" value="1"/>
</dbReference>
<name>A0ABM6RUA9_9FIRM</name>
<evidence type="ECO:0000313" key="3">
    <source>
        <dbReference type="Proteomes" id="UP000325292"/>
    </source>
</evidence>
<dbReference type="InterPro" id="IPR055259">
    <property type="entry name" value="YkvP/CgeB_Glyco_trans-like"/>
</dbReference>
<dbReference type="InterPro" id="IPR011990">
    <property type="entry name" value="TPR-like_helical_dom_sf"/>
</dbReference>
<dbReference type="EMBL" id="CP019454">
    <property type="protein sequence ID" value="AUW95054.1"/>
    <property type="molecule type" value="Genomic_DNA"/>
</dbReference>
<accession>A0ABM6RUA9</accession>
<organism evidence="2 3">
    <name type="scientific">Sulfobacillus thermotolerans</name>
    <dbReference type="NCBI Taxonomy" id="338644"/>
    <lineage>
        <taxon>Bacteria</taxon>
        <taxon>Bacillati</taxon>
        <taxon>Bacillota</taxon>
        <taxon>Clostridia</taxon>
        <taxon>Eubacteriales</taxon>
        <taxon>Clostridiales Family XVII. Incertae Sedis</taxon>
        <taxon>Sulfobacillus</taxon>
    </lineage>
</organism>
<dbReference type="SUPFAM" id="SSF53756">
    <property type="entry name" value="UDP-Glycosyltransferase/glycogen phosphorylase"/>
    <property type="match status" value="1"/>
</dbReference>
<keyword evidence="3" id="KW-1185">Reference proteome</keyword>
<proteinExistence type="predicted"/>
<feature type="domain" description="Spore protein YkvP/CgeB glycosyl transferase-like" evidence="1">
    <location>
        <begin position="181"/>
        <end position="291"/>
    </location>
</feature>
<reference evidence="2 3" key="1">
    <citation type="journal article" date="2019" name="Sci. Rep.">
        <title>Sulfobacillus thermotolerans: new insights into resistance and metabolic capacities of acidophilic chemolithotrophs.</title>
        <authorList>
            <person name="Panyushkina A.E."/>
            <person name="Babenko V.V."/>
            <person name="Nikitina A.S."/>
            <person name="Selezneva O.V."/>
            <person name="Tsaplina I.A."/>
            <person name="Letarova M.A."/>
            <person name="Kostryukova E.S."/>
            <person name="Letarov A.V."/>
        </authorList>
    </citation>
    <scope>NUCLEOTIDE SEQUENCE [LARGE SCALE GENOMIC DNA]</scope>
    <source>
        <strain evidence="2 3">Kr1</strain>
    </source>
</reference>
<dbReference type="Proteomes" id="UP000325292">
    <property type="component" value="Chromosome"/>
</dbReference>
<dbReference type="Gene3D" id="1.25.40.10">
    <property type="entry name" value="Tetratricopeptide repeat domain"/>
    <property type="match status" value="1"/>
</dbReference>
<dbReference type="SUPFAM" id="SSF48452">
    <property type="entry name" value="TPR-like"/>
    <property type="match status" value="1"/>
</dbReference>
<evidence type="ECO:0000313" key="2">
    <source>
        <dbReference type="EMBL" id="AUW95054.1"/>
    </source>
</evidence>
<protein>
    <recommendedName>
        <fullName evidence="1">Spore protein YkvP/CgeB glycosyl transferase-like domain-containing protein</fullName>
    </recommendedName>
</protein>
<gene>
    <name evidence="2" type="ORF">BXT84_14730</name>
</gene>
<sequence>MRPKYLVINGTRALATSFFADLVDFRVVSWDSDADLVLSVQNFDIDKVLQVFGTFQPDLIFVFWPEFHALPEGLFACGVPVVAAISDWNLGTRAILNHLDLYDLVLMDREGARRFKNLGYPNVEYAPLYSYEPGMVHAPDDLLQRPIDIGFVGNLNGHVQRQRAIWIDRLAYLHKRHGWIVKVATGVYREEYWRFLQSCKIVFNLTIRSEMNLRCYEAPAAGSVLLLEEDNDETPWVMQPNIEYQTYTVENFEEVVANLLSNEEKLQEMAVRGHERIVPSESYKVHAARIINLITERVPRARGTRTFRAEIGLQEQRLWSVTQDRYAITSRSMTRDSIAQEVESEDESLFLNSLAASLIGYAATQPNFVVTIPGEYWQRVRMLLQSALAKWSTNIAVYFNQLQLAFSLGQYQVVIDTAPSAFDAITKANTRQAFAGAIALAGFDEFRSDIESVFSDLRVGHLDKLRSSFFCRILVLRGDCYQNLQQWVQARQDYQLALHMMPHWASIWYKYAAATLVSGPTPDALEIAKDAIAKNPLMISEQIQLYGIAAQVKRSDVKALIAHHIHNLYQISDYFAQGIQALQNIDQALGGSHEAVN</sequence>